<evidence type="ECO:0000313" key="2">
    <source>
        <dbReference type="EMBL" id="MBI4923693.1"/>
    </source>
</evidence>
<dbReference type="Proteomes" id="UP000782610">
    <property type="component" value="Unassembled WGS sequence"/>
</dbReference>
<sequence length="589" mass="60949">MLKTSKAALFAAMLSVSAAPVIGILPVAAQETQPPSFSFSITVPTIVPLGSSMDEATLKDVFTSSFLSHADDLASLDATSITIPELTLNFTVTDSGQTVSTRVTYTDVVLTNVKDGIAESLTIRTAENVSSEGTTTYGESAQQGFDLRRTFEFIGIVRGDAAAAMKPVATSYASAGSKYASPMFNCDIGPTAYGLIEARPAKVSFATVLDAIAGLGDLSREPPPESISNLVRYFADLLTGFRGGAATVGAVDCTVPASVADGTEVSIKLGGMNTGDFEQGVYPSVALNGLSIDAGTMGHGTLENFTLKPTDLNPPIQAIEAETGTLTPQWFEANARRLIPSFGGFSFAGLDLDTVNPDKPGERVKARIGSFDLSLADYFNGIPTVISTSASGIDVPLPQDTTDPQIATLLAAGLTNVNMGFDLAAAWDKDTQTINVDKVGIAGVDLGGMSLSATIGNATEQLFDVNPDIATAASFGVTVKDVTINVTDDGLGAIVWPIAAAQQGISDIEAYRTQMAGFAEGLAIQLLGSTEAARQLGTAVGDFATGRKGELTIQITSKDPKGIALPVFMAAQDNPTVLAGLVEVTGIAK</sequence>
<evidence type="ECO:0000313" key="3">
    <source>
        <dbReference type="Proteomes" id="UP000782610"/>
    </source>
</evidence>
<keyword evidence="1" id="KW-0732">Signal</keyword>
<reference evidence="2" key="1">
    <citation type="submission" date="2020-07" db="EMBL/GenBank/DDBJ databases">
        <title>Huge and variable diversity of episymbiotic CPR bacteria and DPANN archaea in groundwater ecosystems.</title>
        <authorList>
            <person name="He C.Y."/>
            <person name="Keren R."/>
            <person name="Whittaker M."/>
            <person name="Farag I.F."/>
            <person name="Doudna J."/>
            <person name="Cate J.H.D."/>
            <person name="Banfield J.F."/>
        </authorList>
    </citation>
    <scope>NUCLEOTIDE SEQUENCE</scope>
    <source>
        <strain evidence="2">NC_groundwater_1586_Pr3_B-0.1um_66_15</strain>
    </source>
</reference>
<name>A0A933P0E5_9HYPH</name>
<dbReference type="AlphaFoldDB" id="A0A933P0E5"/>
<feature type="chain" id="PRO_5037507269" description="DUF4403 family protein" evidence="1">
    <location>
        <begin position="19"/>
        <end position="589"/>
    </location>
</feature>
<feature type="signal peptide" evidence="1">
    <location>
        <begin position="1"/>
        <end position="18"/>
    </location>
</feature>
<evidence type="ECO:0000256" key="1">
    <source>
        <dbReference type="SAM" id="SignalP"/>
    </source>
</evidence>
<gene>
    <name evidence="2" type="ORF">HY834_18290</name>
</gene>
<dbReference type="EMBL" id="JACRAF010000061">
    <property type="protein sequence ID" value="MBI4923693.1"/>
    <property type="molecule type" value="Genomic_DNA"/>
</dbReference>
<comment type="caution">
    <text evidence="2">The sequence shown here is derived from an EMBL/GenBank/DDBJ whole genome shotgun (WGS) entry which is preliminary data.</text>
</comment>
<accession>A0A933P0E5</accession>
<proteinExistence type="predicted"/>
<organism evidence="2 3">
    <name type="scientific">Devosia nanyangense</name>
    <dbReference type="NCBI Taxonomy" id="1228055"/>
    <lineage>
        <taxon>Bacteria</taxon>
        <taxon>Pseudomonadati</taxon>
        <taxon>Pseudomonadota</taxon>
        <taxon>Alphaproteobacteria</taxon>
        <taxon>Hyphomicrobiales</taxon>
        <taxon>Devosiaceae</taxon>
        <taxon>Devosia</taxon>
    </lineage>
</organism>
<evidence type="ECO:0008006" key="4">
    <source>
        <dbReference type="Google" id="ProtNLM"/>
    </source>
</evidence>
<protein>
    <recommendedName>
        <fullName evidence="4">DUF4403 family protein</fullName>
    </recommendedName>
</protein>